<accession>A0A832QHW7</accession>
<dbReference type="GO" id="GO:0019843">
    <property type="term" value="F:rRNA binding"/>
    <property type="evidence" value="ECO:0007669"/>
    <property type="project" value="UniProtKB-UniRule"/>
</dbReference>
<gene>
    <name evidence="6" type="primary">rpsT</name>
    <name evidence="7" type="ORF">GX533_03315</name>
</gene>
<comment type="function">
    <text evidence="6">Binds directly to 16S ribosomal RNA.</text>
</comment>
<keyword evidence="3 6" id="KW-0689">Ribosomal protein</keyword>
<evidence type="ECO:0000256" key="3">
    <source>
        <dbReference type="ARBA" id="ARBA00022980"/>
    </source>
</evidence>
<dbReference type="InterPro" id="IPR036510">
    <property type="entry name" value="Ribosomal_bS20_sf"/>
</dbReference>
<evidence type="ECO:0000256" key="2">
    <source>
        <dbReference type="ARBA" id="ARBA00022884"/>
    </source>
</evidence>
<evidence type="ECO:0000256" key="6">
    <source>
        <dbReference type="HAMAP-Rule" id="MF_00500"/>
    </source>
</evidence>
<keyword evidence="4 6" id="KW-0687">Ribonucleoprotein</keyword>
<dbReference type="Proteomes" id="UP000576550">
    <property type="component" value="Unassembled WGS sequence"/>
</dbReference>
<name>A0A832QHW7_9BACT</name>
<dbReference type="Pfam" id="PF01649">
    <property type="entry name" value="Ribosomal_S20p"/>
    <property type="match status" value="1"/>
</dbReference>
<dbReference type="EMBL" id="DUTP01000006">
    <property type="protein sequence ID" value="HHX99672.1"/>
    <property type="molecule type" value="Genomic_DNA"/>
</dbReference>
<dbReference type="SUPFAM" id="SSF46992">
    <property type="entry name" value="Ribosomal protein S20"/>
    <property type="match status" value="1"/>
</dbReference>
<dbReference type="GO" id="GO:0003735">
    <property type="term" value="F:structural constituent of ribosome"/>
    <property type="evidence" value="ECO:0007669"/>
    <property type="project" value="InterPro"/>
</dbReference>
<dbReference type="Gene3D" id="1.20.58.110">
    <property type="entry name" value="Ribosomal protein S20"/>
    <property type="match status" value="1"/>
</dbReference>
<evidence type="ECO:0000256" key="1">
    <source>
        <dbReference type="ARBA" id="ARBA00022730"/>
    </source>
</evidence>
<dbReference type="GO" id="GO:1990904">
    <property type="term" value="C:ribonucleoprotein complex"/>
    <property type="evidence" value="ECO:0007669"/>
    <property type="project" value="UniProtKB-KW"/>
</dbReference>
<comment type="caution">
    <text evidence="7">The sequence shown here is derived from an EMBL/GenBank/DDBJ whole genome shotgun (WGS) entry which is preliminary data.</text>
</comment>
<dbReference type="NCBIfam" id="TIGR00029">
    <property type="entry name" value="S20"/>
    <property type="match status" value="1"/>
</dbReference>
<evidence type="ECO:0000256" key="4">
    <source>
        <dbReference type="ARBA" id="ARBA00023274"/>
    </source>
</evidence>
<keyword evidence="1 6" id="KW-0699">rRNA-binding</keyword>
<keyword evidence="2 6" id="KW-0694">RNA-binding</keyword>
<evidence type="ECO:0000313" key="8">
    <source>
        <dbReference type="Proteomes" id="UP000576550"/>
    </source>
</evidence>
<dbReference type="GO" id="GO:0006412">
    <property type="term" value="P:translation"/>
    <property type="evidence" value="ECO:0007669"/>
    <property type="project" value="UniProtKB-UniRule"/>
</dbReference>
<reference evidence="7 8" key="1">
    <citation type="journal article" date="2020" name="Biotechnol. Biofuels">
        <title>New insights from the biogas microbiome by comprehensive genome-resolved metagenomics of nearly 1600 species originating from multiple anaerobic digesters.</title>
        <authorList>
            <person name="Campanaro S."/>
            <person name="Treu L."/>
            <person name="Rodriguez-R L.M."/>
            <person name="Kovalovszki A."/>
            <person name="Ziels R.M."/>
            <person name="Maus I."/>
            <person name="Zhu X."/>
            <person name="Kougias P.G."/>
            <person name="Basile A."/>
            <person name="Luo G."/>
            <person name="Schluter A."/>
            <person name="Konstantinidis K.T."/>
            <person name="Angelidaki I."/>
        </authorList>
    </citation>
    <scope>NUCLEOTIDE SEQUENCE [LARGE SCALE GENOMIC DNA]</scope>
    <source>
        <strain evidence="7">AS05jafATM_89</strain>
    </source>
</reference>
<evidence type="ECO:0000313" key="7">
    <source>
        <dbReference type="EMBL" id="HHX99672.1"/>
    </source>
</evidence>
<organism evidence="7 8">
    <name type="scientific">Candidatus Dojkabacteria bacterium</name>
    <dbReference type="NCBI Taxonomy" id="2099670"/>
    <lineage>
        <taxon>Bacteria</taxon>
        <taxon>Candidatus Dojkabacteria</taxon>
    </lineage>
</organism>
<protein>
    <recommendedName>
        <fullName evidence="5 6">Small ribosomal subunit protein bS20</fullName>
    </recommendedName>
</protein>
<dbReference type="HAMAP" id="MF_00500">
    <property type="entry name" value="Ribosomal_bS20"/>
    <property type="match status" value="1"/>
</dbReference>
<comment type="similarity">
    <text evidence="6">Belongs to the bacterial ribosomal protein bS20 family.</text>
</comment>
<proteinExistence type="inferred from homology"/>
<dbReference type="GO" id="GO:0005840">
    <property type="term" value="C:ribosome"/>
    <property type="evidence" value="ECO:0007669"/>
    <property type="project" value="UniProtKB-KW"/>
</dbReference>
<sequence length="98" mass="11322">MPNLKASKKDLRATRRRTEINDRLRNRIKKATKKQNTLVQEGSLEEGKKNIKHVYKVLDKASKKNVIKKGKADRIKSRLTKNLNKLAQVDVKTVKKDS</sequence>
<evidence type="ECO:0000256" key="5">
    <source>
        <dbReference type="ARBA" id="ARBA00035136"/>
    </source>
</evidence>
<dbReference type="AlphaFoldDB" id="A0A832QHW7"/>
<dbReference type="InterPro" id="IPR002583">
    <property type="entry name" value="Ribosomal_bS20"/>
</dbReference>